<organism evidence="1 2">
    <name type="scientific">Aspergillus fumigatus</name>
    <name type="common">Neosartorya fumigata</name>
    <dbReference type="NCBI Taxonomy" id="746128"/>
    <lineage>
        <taxon>Eukaryota</taxon>
        <taxon>Fungi</taxon>
        <taxon>Dikarya</taxon>
        <taxon>Ascomycota</taxon>
        <taxon>Pezizomycotina</taxon>
        <taxon>Eurotiomycetes</taxon>
        <taxon>Eurotiomycetidae</taxon>
        <taxon>Eurotiales</taxon>
        <taxon>Aspergillaceae</taxon>
        <taxon>Aspergillus</taxon>
        <taxon>Aspergillus subgen. Fumigati</taxon>
    </lineage>
</organism>
<sequence>MALASRLPVNWFSGVTPSIFMRHGRDPQTGRGGQGATDKLNDGVETYVMLAEGDYDQSLTGAYFEPKRKTGEPLDVTRDENLQEVVVKACEEVTGLRLPQ</sequence>
<dbReference type="AlphaFoldDB" id="A0A229W3T9"/>
<dbReference type="Proteomes" id="UP000813423">
    <property type="component" value="Unassembled WGS sequence"/>
</dbReference>
<evidence type="ECO:0000313" key="1">
    <source>
        <dbReference type="EMBL" id="KAH1911401.1"/>
    </source>
</evidence>
<dbReference type="EMBL" id="JAIBSC010000002">
    <property type="protein sequence ID" value="KAH1911401.1"/>
    <property type="molecule type" value="Genomic_DNA"/>
</dbReference>
<protein>
    <submittedName>
        <fullName evidence="1">Uncharacterized protein</fullName>
    </submittedName>
</protein>
<proteinExistence type="predicted"/>
<gene>
    <name evidence="1" type="ORF">KXV57_003106</name>
</gene>
<reference evidence="1" key="1">
    <citation type="submission" date="2021-08" db="EMBL/GenBank/DDBJ databases">
        <title>Global Aspergillus fumigatus from environmental and clinical sources.</title>
        <authorList>
            <person name="Barber A."/>
            <person name="Sae-Ong T."/>
        </authorList>
    </citation>
    <scope>NUCLEOTIDE SEQUENCE</scope>
    <source>
        <strain evidence="1">NRZ-2016-071</strain>
    </source>
</reference>
<accession>A0A229W3T9</accession>
<name>A0A229W3T9_ASPFM</name>
<evidence type="ECO:0000313" key="2">
    <source>
        <dbReference type="Proteomes" id="UP000813423"/>
    </source>
</evidence>
<comment type="caution">
    <text evidence="1">The sequence shown here is derived from an EMBL/GenBank/DDBJ whole genome shotgun (WGS) entry which is preliminary data.</text>
</comment>